<accession>A0AB40AS84</accession>
<dbReference type="InterPro" id="IPR029480">
    <property type="entry name" value="Transpos_assoc"/>
</dbReference>
<name>A0AB40AS84_DIOCR</name>
<dbReference type="Pfam" id="PF02992">
    <property type="entry name" value="Transposase_21"/>
    <property type="match status" value="1"/>
</dbReference>
<dbReference type="Pfam" id="PF13960">
    <property type="entry name" value="DUF4218"/>
    <property type="match status" value="1"/>
</dbReference>
<dbReference type="AlphaFoldDB" id="A0AB40AS84"/>
<proteinExistence type="predicted"/>
<dbReference type="Proteomes" id="UP001515500">
    <property type="component" value="Unplaced"/>
</dbReference>
<dbReference type="GeneID" id="120253629"/>
<protein>
    <submittedName>
        <fullName evidence="4">Uncharacterized protein LOC120253629</fullName>
    </submittedName>
</protein>
<reference evidence="4" key="1">
    <citation type="submission" date="2025-08" db="UniProtKB">
        <authorList>
            <consortium name="RefSeq"/>
        </authorList>
    </citation>
    <scope>IDENTIFICATION</scope>
</reference>
<dbReference type="Pfam" id="PF13963">
    <property type="entry name" value="Transpos_assoc"/>
    <property type="match status" value="1"/>
</dbReference>
<gene>
    <name evidence="4" type="primary">LOC120253629</name>
</gene>
<evidence type="ECO:0000259" key="1">
    <source>
        <dbReference type="Pfam" id="PF13960"/>
    </source>
</evidence>
<dbReference type="RefSeq" id="XP_039117866.1">
    <property type="nucleotide sequence ID" value="XM_039261932.1"/>
</dbReference>
<dbReference type="PANTHER" id="PTHR48258:SF15">
    <property type="entry name" value="OS02G0543900 PROTEIN"/>
    <property type="match status" value="1"/>
</dbReference>
<sequence length="700" mass="80950">MDKSWMRKSRLSQEYEDGVEQFLNFAFANSSEDDRIICPCIKCRVPSPIHEPTNTFAAPSSSNPHFQTSRTRPDSLEELLRYAFSIHQVNNEGLPSTADEFNVEVNDGDEATIEVDEQPSKEVAKFYKLLEDMNNKLYEGSQHSRCEHLNDDNELVHKKPAKVLWYFPLIPRLQRLFMSTKTSADMIWHANGRTNDGLLRHPADAEAWKSFDARYPDFASDPRNVRLGLSSDWFNPFKLLSTSYNTWPVVLIPYNLPPWIGMKQTSFLLSVIIPGDKELKQLWVGVETYDASVRRNFNIRTALLWTINDFPAYANLSRWSTKGKYACPCCAAKTSSQWLTNGQKFCYMAHRLDLVDMGIRRELHPQYLPNGKTRLPPASFSMTKKEKDLFCQVLKTIKVPDAYSSNISKCVNQKERKLQSLKSHDYHILLHDLLPIALRSSMSKLVTRVISELCNIFKIICGKVLKVEDLDNLQYRAAIVLCHLEKIFPPAFFTIMVHLVIHLPMEAKIGGPVYYQWMYPIERFLLKLISYVRNKRYPEGSIAEGFLAEECVTFCSRYLVDVETIFDRPGRNLAQVQHELLAKSYLFESGGEPIGKVEVAQLDDISWAQAHHYVLFHYKAIESLQIEYRNILKDQTRCRRSNARYLDRKFTETFHEWLGETVSHGKNVSEEIKFLAQGPNRIVKRYKGLVINGFRFHTKA</sequence>
<evidence type="ECO:0000313" key="3">
    <source>
        <dbReference type="Proteomes" id="UP001515500"/>
    </source>
</evidence>
<keyword evidence="3" id="KW-1185">Reference proteome</keyword>
<dbReference type="PANTHER" id="PTHR48258">
    <property type="entry name" value="DUF4218 DOMAIN-CONTAINING PROTEIN-RELATED"/>
    <property type="match status" value="1"/>
</dbReference>
<feature type="domain" description="Transposase-associated" evidence="2">
    <location>
        <begin position="3"/>
        <end position="44"/>
    </location>
</feature>
<feature type="domain" description="DUF4218" evidence="1">
    <location>
        <begin position="460"/>
        <end position="572"/>
    </location>
</feature>
<evidence type="ECO:0000313" key="4">
    <source>
        <dbReference type="RefSeq" id="XP_039117866.1"/>
    </source>
</evidence>
<evidence type="ECO:0000259" key="2">
    <source>
        <dbReference type="Pfam" id="PF13963"/>
    </source>
</evidence>
<dbReference type="InterPro" id="IPR004242">
    <property type="entry name" value="Transposase_21"/>
</dbReference>
<organism evidence="3 4">
    <name type="scientific">Dioscorea cayennensis subsp. rotundata</name>
    <name type="common">White Guinea yam</name>
    <name type="synonym">Dioscorea rotundata</name>
    <dbReference type="NCBI Taxonomy" id="55577"/>
    <lineage>
        <taxon>Eukaryota</taxon>
        <taxon>Viridiplantae</taxon>
        <taxon>Streptophyta</taxon>
        <taxon>Embryophyta</taxon>
        <taxon>Tracheophyta</taxon>
        <taxon>Spermatophyta</taxon>
        <taxon>Magnoliopsida</taxon>
        <taxon>Liliopsida</taxon>
        <taxon>Dioscoreales</taxon>
        <taxon>Dioscoreaceae</taxon>
        <taxon>Dioscorea</taxon>
    </lineage>
</organism>
<dbReference type="InterPro" id="IPR025452">
    <property type="entry name" value="DUF4218"/>
</dbReference>